<dbReference type="PANTHER" id="PTHR30329">
    <property type="entry name" value="STATOR ELEMENT OF FLAGELLAR MOTOR COMPLEX"/>
    <property type="match status" value="1"/>
</dbReference>
<feature type="compositionally biased region" description="Polar residues" evidence="5">
    <location>
        <begin position="18"/>
        <end position="58"/>
    </location>
</feature>
<gene>
    <name evidence="7" type="ORF">HX018_00795</name>
</gene>
<dbReference type="Pfam" id="PF00691">
    <property type="entry name" value="OmpA"/>
    <property type="match status" value="1"/>
</dbReference>
<protein>
    <submittedName>
        <fullName evidence="7">OmpA family protein</fullName>
    </submittedName>
</protein>
<dbReference type="Proteomes" id="UP001170954">
    <property type="component" value="Unassembled WGS sequence"/>
</dbReference>
<feature type="compositionally biased region" description="Basic and acidic residues" evidence="5">
    <location>
        <begin position="168"/>
        <end position="179"/>
    </location>
</feature>
<evidence type="ECO:0000256" key="4">
    <source>
        <dbReference type="PROSITE-ProRule" id="PRU00473"/>
    </source>
</evidence>
<reference evidence="7" key="2">
    <citation type="journal article" date="2022" name="Sci. Total Environ.">
        <title>Prevalence, transmission, and molecular epidemiology of tet(X)-positive bacteria among humans, animals, and environmental niches in China: An epidemiological, and genomic-based study.</title>
        <authorList>
            <person name="Dong N."/>
            <person name="Zeng Y."/>
            <person name="Cai C."/>
            <person name="Sun C."/>
            <person name="Lu J."/>
            <person name="Liu C."/>
            <person name="Zhou H."/>
            <person name="Sun Q."/>
            <person name="Shu L."/>
            <person name="Wang H."/>
            <person name="Wang Y."/>
            <person name="Wang S."/>
            <person name="Wu C."/>
            <person name="Chan E.W."/>
            <person name="Chen G."/>
            <person name="Shen Z."/>
            <person name="Chen S."/>
            <person name="Zhang R."/>
        </authorList>
    </citation>
    <scope>NUCLEOTIDE SEQUENCE</scope>
    <source>
        <strain evidence="7">R1692</strain>
    </source>
</reference>
<sequence>MLACNSTGTNEKSHADKTSSSTENSTDALSSKVDTLTANREEVTTTNAPLESTGSSLTANQSNLNIDIQLSADQLFDFDKATLKPEADAELTKLADQIKKGGNEKVQITGHTDSKGNDAYNEKLSLDRANAVKDWLKNNGIENDIIALGRGEKDPIAENTLANGQDNPEGRAKNRRVDVKYIGTQSISK</sequence>
<evidence type="ECO:0000259" key="6">
    <source>
        <dbReference type="PROSITE" id="PS51123"/>
    </source>
</evidence>
<dbReference type="InterPro" id="IPR050330">
    <property type="entry name" value="Bact_OuterMem_StrucFunc"/>
</dbReference>
<dbReference type="EMBL" id="JACAGK010000001">
    <property type="protein sequence ID" value="MDM1046788.1"/>
    <property type="molecule type" value="Genomic_DNA"/>
</dbReference>
<evidence type="ECO:0000256" key="5">
    <source>
        <dbReference type="SAM" id="MobiDB-lite"/>
    </source>
</evidence>
<evidence type="ECO:0000256" key="3">
    <source>
        <dbReference type="ARBA" id="ARBA00023237"/>
    </source>
</evidence>
<feature type="compositionally biased region" description="Polar residues" evidence="5">
    <location>
        <begin position="1"/>
        <end position="10"/>
    </location>
</feature>
<evidence type="ECO:0000313" key="8">
    <source>
        <dbReference type="Proteomes" id="UP001170954"/>
    </source>
</evidence>
<dbReference type="SUPFAM" id="SSF103088">
    <property type="entry name" value="OmpA-like"/>
    <property type="match status" value="1"/>
</dbReference>
<feature type="domain" description="OmpA-like" evidence="6">
    <location>
        <begin position="63"/>
        <end position="185"/>
    </location>
</feature>
<evidence type="ECO:0000313" key="7">
    <source>
        <dbReference type="EMBL" id="MDM1046788.1"/>
    </source>
</evidence>
<accession>A0ABT7NHY1</accession>
<keyword evidence="2 4" id="KW-0472">Membrane</keyword>
<feature type="region of interest" description="Disordered" evidence="5">
    <location>
        <begin position="1"/>
        <end position="58"/>
    </location>
</feature>
<comment type="subcellular location">
    <subcellularLocation>
        <location evidence="1">Cell outer membrane</location>
    </subcellularLocation>
</comment>
<dbReference type="PROSITE" id="PS51123">
    <property type="entry name" value="OMPA_2"/>
    <property type="match status" value="1"/>
</dbReference>
<evidence type="ECO:0000256" key="1">
    <source>
        <dbReference type="ARBA" id="ARBA00004442"/>
    </source>
</evidence>
<feature type="region of interest" description="Disordered" evidence="5">
    <location>
        <begin position="157"/>
        <end position="189"/>
    </location>
</feature>
<name>A0ABT7NHY1_9SPHI</name>
<proteinExistence type="predicted"/>
<dbReference type="PANTHER" id="PTHR30329:SF21">
    <property type="entry name" value="LIPOPROTEIN YIAD-RELATED"/>
    <property type="match status" value="1"/>
</dbReference>
<dbReference type="InterPro" id="IPR036737">
    <property type="entry name" value="OmpA-like_sf"/>
</dbReference>
<dbReference type="CDD" id="cd07185">
    <property type="entry name" value="OmpA_C-like"/>
    <property type="match status" value="1"/>
</dbReference>
<keyword evidence="8" id="KW-1185">Reference proteome</keyword>
<dbReference type="PRINTS" id="PR01021">
    <property type="entry name" value="OMPADOMAIN"/>
</dbReference>
<keyword evidence="3" id="KW-0998">Cell outer membrane</keyword>
<dbReference type="InterPro" id="IPR006665">
    <property type="entry name" value="OmpA-like"/>
</dbReference>
<organism evidence="7 8">
    <name type="scientific">Sphingobacterium hotanense</name>
    <dbReference type="NCBI Taxonomy" id="649196"/>
    <lineage>
        <taxon>Bacteria</taxon>
        <taxon>Pseudomonadati</taxon>
        <taxon>Bacteroidota</taxon>
        <taxon>Sphingobacteriia</taxon>
        <taxon>Sphingobacteriales</taxon>
        <taxon>Sphingobacteriaceae</taxon>
        <taxon>Sphingobacterium</taxon>
    </lineage>
</organism>
<evidence type="ECO:0000256" key="2">
    <source>
        <dbReference type="ARBA" id="ARBA00023136"/>
    </source>
</evidence>
<comment type="caution">
    <text evidence="7">The sequence shown here is derived from an EMBL/GenBank/DDBJ whole genome shotgun (WGS) entry which is preliminary data.</text>
</comment>
<dbReference type="Gene3D" id="3.30.1330.60">
    <property type="entry name" value="OmpA-like domain"/>
    <property type="match status" value="1"/>
</dbReference>
<dbReference type="InterPro" id="IPR006664">
    <property type="entry name" value="OMP_bac"/>
</dbReference>
<reference evidence="7" key="1">
    <citation type="submission" date="2020-06" db="EMBL/GenBank/DDBJ databases">
        <authorList>
            <person name="Dong N."/>
        </authorList>
    </citation>
    <scope>NUCLEOTIDE SEQUENCE</scope>
    <source>
        <strain evidence="7">R1692</strain>
    </source>
</reference>